<comment type="caution">
    <text evidence="1">The sequence shown here is derived from an EMBL/GenBank/DDBJ whole genome shotgun (WGS) entry which is preliminary data.</text>
</comment>
<dbReference type="EMBL" id="RXPE01000045">
    <property type="protein sequence ID" value="RTR22359.1"/>
    <property type="molecule type" value="Genomic_DNA"/>
</dbReference>
<reference evidence="1 2" key="1">
    <citation type="submission" date="2018-12" db="EMBL/GenBank/DDBJ databases">
        <title>Deinococcus radiophilus ATCC 27603 genome sequencing and assembly.</title>
        <authorList>
            <person name="Maclea K.S."/>
            <person name="Maynard C.R."/>
        </authorList>
    </citation>
    <scope>NUCLEOTIDE SEQUENCE [LARGE SCALE GENOMIC DNA]</scope>
    <source>
        <strain evidence="1 2">ATCC 27603</strain>
    </source>
</reference>
<protein>
    <submittedName>
        <fullName evidence="1">Uncharacterized protein</fullName>
    </submittedName>
</protein>
<dbReference type="Proteomes" id="UP000277766">
    <property type="component" value="Unassembled WGS sequence"/>
</dbReference>
<evidence type="ECO:0000313" key="1">
    <source>
        <dbReference type="EMBL" id="RTR22359.1"/>
    </source>
</evidence>
<proteinExistence type="predicted"/>
<evidence type="ECO:0000313" key="2">
    <source>
        <dbReference type="Proteomes" id="UP000277766"/>
    </source>
</evidence>
<dbReference type="AlphaFoldDB" id="A0A431VK29"/>
<dbReference type="RefSeq" id="WP_126353402.1">
    <property type="nucleotide sequence ID" value="NZ_CP086380.1"/>
</dbReference>
<dbReference type="OrthoDB" id="4247519at2"/>
<keyword evidence="2" id="KW-1185">Reference proteome</keyword>
<accession>A0A431VK29</accession>
<organism evidence="1 2">
    <name type="scientific">Deinococcus radiophilus</name>
    <dbReference type="NCBI Taxonomy" id="32062"/>
    <lineage>
        <taxon>Bacteria</taxon>
        <taxon>Thermotogati</taxon>
        <taxon>Deinococcota</taxon>
        <taxon>Deinococci</taxon>
        <taxon>Deinococcales</taxon>
        <taxon>Deinococcaceae</taxon>
        <taxon>Deinococcus</taxon>
    </lineage>
</organism>
<gene>
    <name evidence="1" type="ORF">EJ104_12775</name>
</gene>
<name>A0A431VK29_9DEIO</name>
<sequence length="142" mass="15864">MARQGTRFEKARFHIATGPASLFERVRFKMQGRRQLKWHAQHLRERSAERQAPLEKLANFDTATWELLTAEVRADTGKFVNSCWAVTVGGERWLVVIGFGDTVETVFRSTKQGLGEGIVRSGPLYDRVAAVNSALMAAESGI</sequence>